<protein>
    <submittedName>
        <fullName evidence="3">AAA domain protein</fullName>
    </submittedName>
</protein>
<keyword evidence="4" id="KW-1185">Reference proteome</keyword>
<feature type="domain" description="AAA" evidence="1">
    <location>
        <begin position="21"/>
        <end position="138"/>
    </location>
</feature>
<dbReference type="InterPro" id="IPR025420">
    <property type="entry name" value="DUF4143"/>
</dbReference>
<dbReference type="OrthoDB" id="128089at2"/>
<name>J0WYJ3_9ACTO</name>
<dbReference type="eggNOG" id="COG1373">
    <property type="taxonomic scope" value="Bacteria"/>
</dbReference>
<evidence type="ECO:0000313" key="3">
    <source>
        <dbReference type="EMBL" id="EJF41386.1"/>
    </source>
</evidence>
<dbReference type="PANTHER" id="PTHR43566">
    <property type="entry name" value="CONSERVED PROTEIN"/>
    <property type="match status" value="1"/>
</dbReference>
<comment type="caution">
    <text evidence="3">The sequence shown here is derived from an EMBL/GenBank/DDBJ whole genome shotgun (WGS) entry which is preliminary data.</text>
</comment>
<dbReference type="PANTHER" id="PTHR43566:SF2">
    <property type="entry name" value="DUF4143 DOMAIN-CONTAINING PROTEIN"/>
    <property type="match status" value="1"/>
</dbReference>
<gene>
    <name evidence="3" type="ORF">HMPREF1318_1292</name>
</gene>
<dbReference type="InterPro" id="IPR027417">
    <property type="entry name" value="P-loop_NTPase"/>
</dbReference>
<proteinExistence type="predicted"/>
<dbReference type="Proteomes" id="UP000002941">
    <property type="component" value="Unassembled WGS sequence"/>
</dbReference>
<dbReference type="Pfam" id="PF13173">
    <property type="entry name" value="AAA_14"/>
    <property type="match status" value="1"/>
</dbReference>
<reference evidence="3 4" key="1">
    <citation type="submission" date="2012-05" db="EMBL/GenBank/DDBJ databases">
        <authorList>
            <person name="Harkins D.M."/>
            <person name="Madupu R."/>
            <person name="Durkin A.S."/>
            <person name="Torralba M."/>
            <person name="Methe B."/>
            <person name="Sutton G.G."/>
            <person name="Nelson K.E."/>
        </authorList>
    </citation>
    <scope>NUCLEOTIDE SEQUENCE [LARGE SCALE GENOMIC DNA]</scope>
    <source>
        <strain evidence="3 4">F0489</strain>
    </source>
</reference>
<dbReference type="SUPFAM" id="SSF52540">
    <property type="entry name" value="P-loop containing nucleoside triphosphate hydrolases"/>
    <property type="match status" value="1"/>
</dbReference>
<dbReference type="Pfam" id="PF13635">
    <property type="entry name" value="DUF4143"/>
    <property type="match status" value="1"/>
</dbReference>
<evidence type="ECO:0000259" key="1">
    <source>
        <dbReference type="Pfam" id="PF13173"/>
    </source>
</evidence>
<dbReference type="Gene3D" id="3.40.50.300">
    <property type="entry name" value="P-loop containing nucleotide triphosphate hydrolases"/>
    <property type="match status" value="1"/>
</dbReference>
<dbReference type="AlphaFoldDB" id="J0WYJ3"/>
<accession>J0WYJ3</accession>
<dbReference type="RefSeq" id="WP_008732337.1">
    <property type="nucleotide sequence ID" value="NZ_AKFT01000159.1"/>
</dbReference>
<dbReference type="PATRIC" id="fig|1125718.3.peg.1941"/>
<evidence type="ECO:0000259" key="2">
    <source>
        <dbReference type="Pfam" id="PF13635"/>
    </source>
</evidence>
<organism evidence="3 4">
    <name type="scientific">Actinomyces massiliensis F0489</name>
    <dbReference type="NCBI Taxonomy" id="1125718"/>
    <lineage>
        <taxon>Bacteria</taxon>
        <taxon>Bacillati</taxon>
        <taxon>Actinomycetota</taxon>
        <taxon>Actinomycetes</taxon>
        <taxon>Actinomycetales</taxon>
        <taxon>Actinomycetaceae</taxon>
        <taxon>Actinomyces</taxon>
    </lineage>
</organism>
<dbReference type="EMBL" id="AKFT01000159">
    <property type="protein sequence ID" value="EJF41386.1"/>
    <property type="molecule type" value="Genomic_DNA"/>
</dbReference>
<evidence type="ECO:0000313" key="4">
    <source>
        <dbReference type="Proteomes" id="UP000002941"/>
    </source>
</evidence>
<sequence>MEELLDRGVLGRAREYLGFSPVLVVQGARQTGKSTLARMLAPDGSRSLTLDDSGALDAAREDPRGFVEQAGDGLLVIDEVQRLPELTLAVKAAVDRDRRPGRFILTGSSDVARIRGDKDSLAGRALSVRLHPLSQAELRGSLGRGAFVDRLLERIDDPAGLAVAVPPSRVDVVELLLRGGYPSIREAGTRLRTAWLSDYVERLLGVDAREGGGRLDPLRLAAVLRLIAANQSGELVKARIAQEAALSAASVTGYLDALDRLYLTEDLHPWAVNLTAREIGRRKVRVGDSGLAAWLCGASVGLLKDVVRGGKVFGALLEGFVVGELSAQAGWAEVDYRLYHYRDRRGLEVDVIIELGDGRVIAVEVKSAAGLTGRHFAGLTDLKRKLGDRLAAGVVLAPVDEPMRYAEGLWGLPLNTLWE</sequence>
<dbReference type="InterPro" id="IPR041682">
    <property type="entry name" value="AAA_14"/>
</dbReference>
<feature type="domain" description="DUF4143" evidence="2">
    <location>
        <begin position="207"/>
        <end position="367"/>
    </location>
</feature>